<dbReference type="EMBL" id="JX202565">
    <property type="protein sequence ID" value="AFO12362.1"/>
    <property type="molecule type" value="Genomic_DNA"/>
</dbReference>
<dbReference type="CDD" id="cd00093">
    <property type="entry name" value="HTH_XRE"/>
    <property type="match status" value="1"/>
</dbReference>
<dbReference type="PROSITE" id="PS50943">
    <property type="entry name" value="HTH_CROC1"/>
    <property type="match status" value="1"/>
</dbReference>
<dbReference type="Pfam" id="PF13560">
    <property type="entry name" value="HTH_31"/>
    <property type="match status" value="1"/>
</dbReference>
<name>I7AYW8_9CAUD</name>
<dbReference type="InterPro" id="IPR001387">
    <property type="entry name" value="Cro/C1-type_HTH"/>
</dbReference>
<evidence type="ECO:0000313" key="2">
    <source>
        <dbReference type="EMBL" id="AFO12362.1"/>
    </source>
</evidence>
<reference evidence="2 3" key="1">
    <citation type="journal article" date="2013" name="Appl. Environ. Microbiol.">
        <title>wksl3, a New biocontrol agent for Salmonella enterica serovars enteritidis and typhimurium in foods: characterization, application, sequence analysis, and oral acute toxicity study.</title>
        <authorList>
            <person name="Kang H.W."/>
            <person name="Kim J.W."/>
            <person name="Jung T.S."/>
            <person name="Woo G.J."/>
        </authorList>
    </citation>
    <scope>NUCLEOTIDE SEQUENCE [LARGE SCALE GENOMIC DNA]</scope>
</reference>
<accession>I7AYW8</accession>
<organism evidence="2 3">
    <name type="scientific">Salmonella phage wksl3</name>
    <dbReference type="NCBI Taxonomy" id="1204541"/>
    <lineage>
        <taxon>Viruses</taxon>
        <taxon>Duplodnaviria</taxon>
        <taxon>Heunggongvirae</taxon>
        <taxon>Uroviricota</taxon>
        <taxon>Caudoviricetes</taxon>
        <taxon>Sarkviridae</taxon>
        <taxon>Guernseyvirinae</taxon>
        <taxon>Jerseyvirus</taxon>
        <taxon>Jerseyvirus wksl3</taxon>
    </lineage>
</organism>
<dbReference type="RefSeq" id="YP_009608647.1">
    <property type="nucleotide sequence ID" value="NC_041992.1"/>
</dbReference>
<evidence type="ECO:0000259" key="1">
    <source>
        <dbReference type="PROSITE" id="PS50943"/>
    </source>
</evidence>
<proteinExistence type="predicted"/>
<dbReference type="SUPFAM" id="SSF47413">
    <property type="entry name" value="lambda repressor-like DNA-binding domains"/>
    <property type="match status" value="1"/>
</dbReference>
<dbReference type="InterPro" id="IPR010982">
    <property type="entry name" value="Lambda_DNA-bd_dom_sf"/>
</dbReference>
<keyword evidence="3" id="KW-1185">Reference proteome</keyword>
<dbReference type="OrthoDB" id="21435at10239"/>
<protein>
    <recommendedName>
        <fullName evidence="1">HTH cro/C1-type domain-containing protein</fullName>
    </recommendedName>
</protein>
<feature type="domain" description="HTH cro/C1-type" evidence="1">
    <location>
        <begin position="10"/>
        <end position="65"/>
    </location>
</feature>
<evidence type="ECO:0000313" key="3">
    <source>
        <dbReference type="Proteomes" id="UP000002912"/>
    </source>
</evidence>
<dbReference type="SMART" id="SM00530">
    <property type="entry name" value="HTH_XRE"/>
    <property type="match status" value="1"/>
</dbReference>
<dbReference type="GeneID" id="40084671"/>
<dbReference type="GO" id="GO:0003677">
    <property type="term" value="F:DNA binding"/>
    <property type="evidence" value="ECO:0007669"/>
    <property type="project" value="InterPro"/>
</dbReference>
<dbReference type="Gene3D" id="1.10.260.40">
    <property type="entry name" value="lambda repressor-like DNA-binding domains"/>
    <property type="match status" value="1"/>
</dbReference>
<dbReference type="Proteomes" id="UP000002912">
    <property type="component" value="Segment"/>
</dbReference>
<sequence>MQQSELGARIERRRKEIGMGQTELAFKAGVSQSLITHLATGRVCKVDCFKIFHIADALGVDPRWLSFGDTGGLMAPFFLL</sequence>
<dbReference type="KEGG" id="vg:40084671"/>